<evidence type="ECO:0000313" key="1">
    <source>
        <dbReference type="EMBL" id="KAG2548975.1"/>
    </source>
</evidence>
<dbReference type="Proteomes" id="UP000823388">
    <property type="component" value="Chromosome 9K"/>
</dbReference>
<name>A0A8T0NK56_PANVG</name>
<protein>
    <submittedName>
        <fullName evidence="1">Uncharacterized protein</fullName>
    </submittedName>
</protein>
<proteinExistence type="predicted"/>
<comment type="caution">
    <text evidence="1">The sequence shown here is derived from an EMBL/GenBank/DDBJ whole genome shotgun (WGS) entry which is preliminary data.</text>
</comment>
<organism evidence="1 2">
    <name type="scientific">Panicum virgatum</name>
    <name type="common">Blackwell switchgrass</name>
    <dbReference type="NCBI Taxonomy" id="38727"/>
    <lineage>
        <taxon>Eukaryota</taxon>
        <taxon>Viridiplantae</taxon>
        <taxon>Streptophyta</taxon>
        <taxon>Embryophyta</taxon>
        <taxon>Tracheophyta</taxon>
        <taxon>Spermatophyta</taxon>
        <taxon>Magnoliopsida</taxon>
        <taxon>Liliopsida</taxon>
        <taxon>Poales</taxon>
        <taxon>Poaceae</taxon>
        <taxon>PACMAD clade</taxon>
        <taxon>Panicoideae</taxon>
        <taxon>Panicodae</taxon>
        <taxon>Paniceae</taxon>
        <taxon>Panicinae</taxon>
        <taxon>Panicum</taxon>
        <taxon>Panicum sect. Hiantes</taxon>
    </lineage>
</organism>
<dbReference type="EMBL" id="CM029053">
    <property type="protein sequence ID" value="KAG2548975.1"/>
    <property type="molecule type" value="Genomic_DNA"/>
</dbReference>
<reference evidence="1" key="1">
    <citation type="submission" date="2020-05" db="EMBL/GenBank/DDBJ databases">
        <title>WGS assembly of Panicum virgatum.</title>
        <authorList>
            <person name="Lovell J.T."/>
            <person name="Jenkins J."/>
            <person name="Shu S."/>
            <person name="Juenger T.E."/>
            <person name="Schmutz J."/>
        </authorList>
    </citation>
    <scope>NUCLEOTIDE SEQUENCE</scope>
    <source>
        <strain evidence="1">AP13</strain>
    </source>
</reference>
<keyword evidence="2" id="KW-1185">Reference proteome</keyword>
<evidence type="ECO:0000313" key="2">
    <source>
        <dbReference type="Proteomes" id="UP000823388"/>
    </source>
</evidence>
<gene>
    <name evidence="1" type="ORF">PVAP13_9KG197500</name>
</gene>
<sequence length="69" mass="7972">MQAASRSEPLFRAGTNLTTDVHQFGSNTERPSVMVADNLVYLLLEKLQARRMQGQILAWMFIRFLLFLE</sequence>
<accession>A0A8T0NK56</accession>
<dbReference type="AlphaFoldDB" id="A0A8T0NK56"/>